<evidence type="ECO:0000256" key="1">
    <source>
        <dbReference type="SAM" id="Phobius"/>
    </source>
</evidence>
<keyword evidence="1" id="KW-0812">Transmembrane</keyword>
<evidence type="ECO:0000313" key="2">
    <source>
        <dbReference type="EMBL" id="TSJ77754.1"/>
    </source>
</evidence>
<protein>
    <recommendedName>
        <fullName evidence="4">Cytochrome oxidase complex assembly protein 1</fullName>
    </recommendedName>
</protein>
<sequence>MQTPPLPLPPRPPRQKDWFDRNLLWLIPAIILFGILALCGFGFMLLGLFKSSDAYQGALTRIQTSPTAIEALGSPITDNLLFTGSIHLNNSAGHADLQIGVKGNRSKGTAYVIADRSRGQWHFTQIIVVLHDSDQRIDLSDPEKPKLDQPLER</sequence>
<dbReference type="RefSeq" id="WP_144228096.1">
    <property type="nucleotide sequence ID" value="NZ_CBCRVV010000001.1"/>
</dbReference>
<organism evidence="2 3">
    <name type="scientific">Rariglobus hedericola</name>
    <dbReference type="NCBI Taxonomy" id="2597822"/>
    <lineage>
        <taxon>Bacteria</taxon>
        <taxon>Pseudomonadati</taxon>
        <taxon>Verrucomicrobiota</taxon>
        <taxon>Opitutia</taxon>
        <taxon>Opitutales</taxon>
        <taxon>Opitutaceae</taxon>
        <taxon>Rariglobus</taxon>
    </lineage>
</organism>
<gene>
    <name evidence="2" type="ORF">FPL22_00140</name>
</gene>
<comment type="caution">
    <text evidence="2">The sequence shown here is derived from an EMBL/GenBank/DDBJ whole genome shotgun (WGS) entry which is preliminary data.</text>
</comment>
<dbReference type="InterPro" id="IPR014807">
    <property type="entry name" value="Coa1"/>
</dbReference>
<dbReference type="OrthoDB" id="1178263at2"/>
<feature type="transmembrane region" description="Helical" evidence="1">
    <location>
        <begin position="23"/>
        <end position="49"/>
    </location>
</feature>
<evidence type="ECO:0000313" key="3">
    <source>
        <dbReference type="Proteomes" id="UP000315648"/>
    </source>
</evidence>
<keyword evidence="1" id="KW-1133">Transmembrane helix</keyword>
<reference evidence="2 3" key="1">
    <citation type="submission" date="2019-07" db="EMBL/GenBank/DDBJ databases">
        <title>Description of 53C-WASEF.</title>
        <authorList>
            <person name="Pitt A."/>
            <person name="Hahn M.W."/>
        </authorList>
    </citation>
    <scope>NUCLEOTIDE SEQUENCE [LARGE SCALE GENOMIC DNA]</scope>
    <source>
        <strain evidence="2 3">53C-WASEF</strain>
    </source>
</reference>
<dbReference type="Pfam" id="PF08695">
    <property type="entry name" value="Coa1"/>
    <property type="match status" value="1"/>
</dbReference>
<dbReference type="PANTHER" id="PTHR47148:SF1">
    <property type="entry name" value="CYTOCHROME C OXIDASE ASSEMBLY FACTOR 1 HOMOLOG"/>
    <property type="match status" value="1"/>
</dbReference>
<name>A0A556QM87_9BACT</name>
<dbReference type="AlphaFoldDB" id="A0A556QM87"/>
<dbReference type="PANTHER" id="PTHR47148">
    <property type="entry name" value="CYTOCHROME C OXIDASE ASSEMBLY FACTOR 1 HOMOLOG"/>
    <property type="match status" value="1"/>
</dbReference>
<keyword evidence="3" id="KW-1185">Reference proteome</keyword>
<evidence type="ECO:0008006" key="4">
    <source>
        <dbReference type="Google" id="ProtNLM"/>
    </source>
</evidence>
<dbReference type="GO" id="GO:0032981">
    <property type="term" value="P:mitochondrial respiratory chain complex I assembly"/>
    <property type="evidence" value="ECO:0007669"/>
    <property type="project" value="TreeGrafter"/>
</dbReference>
<dbReference type="Proteomes" id="UP000315648">
    <property type="component" value="Unassembled WGS sequence"/>
</dbReference>
<keyword evidence="1" id="KW-0472">Membrane</keyword>
<dbReference type="EMBL" id="VMBG01000001">
    <property type="protein sequence ID" value="TSJ77754.1"/>
    <property type="molecule type" value="Genomic_DNA"/>
</dbReference>
<accession>A0A556QM87</accession>
<proteinExistence type="predicted"/>